<evidence type="ECO:0000256" key="1">
    <source>
        <dbReference type="SAM" id="Phobius"/>
    </source>
</evidence>
<organism evidence="2 3">
    <name type="scientific">Curtobacterium luteum</name>
    <dbReference type="NCBI Taxonomy" id="33881"/>
    <lineage>
        <taxon>Bacteria</taxon>
        <taxon>Bacillati</taxon>
        <taxon>Actinomycetota</taxon>
        <taxon>Actinomycetes</taxon>
        <taxon>Micrococcales</taxon>
        <taxon>Microbacteriaceae</taxon>
        <taxon>Curtobacterium</taxon>
    </lineage>
</organism>
<reference evidence="2" key="2">
    <citation type="submission" date="2020-09" db="EMBL/GenBank/DDBJ databases">
        <authorList>
            <person name="Sun Q."/>
            <person name="Ohkuma M."/>
        </authorList>
    </citation>
    <scope>NUCLEOTIDE SEQUENCE</scope>
    <source>
        <strain evidence="2">JCM 1480</strain>
    </source>
</reference>
<accession>A0A8H9GC89</accession>
<keyword evidence="1" id="KW-0472">Membrane</keyword>
<protein>
    <submittedName>
        <fullName evidence="2">Uncharacterized protein</fullName>
    </submittedName>
</protein>
<sequence length="203" mass="20408">MPYGGGMDTGRAVLGVSAAGALVLAVGLGIVIAPGHALATDPDRGAACGSYPDGTTTAAAWFMVEFDNASDRGVRVVDVRVDDVEGADVTPLAVALDPGDTGSGLWVTDDPVAPSEYGRTVPLRDGVTVPAHGKLDVVGRMVVRPGASAGHVRGFTATSSGPLWTTHTVTLDRSFNVGIGGEQHGAAIGCGPDFGDDDPDDAA</sequence>
<comment type="caution">
    <text evidence="2">The sequence shown here is derived from an EMBL/GenBank/DDBJ whole genome shotgun (WGS) entry which is preliminary data.</text>
</comment>
<dbReference type="Proteomes" id="UP000648535">
    <property type="component" value="Unassembled WGS sequence"/>
</dbReference>
<dbReference type="AlphaFoldDB" id="A0A8H9GC89"/>
<name>A0A8H9GC89_9MICO</name>
<dbReference type="EMBL" id="BMOI01000010">
    <property type="protein sequence ID" value="GGL05499.1"/>
    <property type="molecule type" value="Genomic_DNA"/>
</dbReference>
<reference evidence="2" key="1">
    <citation type="journal article" date="2014" name="Int. J. Syst. Evol. Microbiol.">
        <title>Complete genome sequence of Corynebacterium casei LMG S-19264T (=DSM 44701T), isolated from a smear-ripened cheese.</title>
        <authorList>
            <consortium name="US DOE Joint Genome Institute (JGI-PGF)"/>
            <person name="Walter F."/>
            <person name="Albersmeier A."/>
            <person name="Kalinowski J."/>
            <person name="Ruckert C."/>
        </authorList>
    </citation>
    <scope>NUCLEOTIDE SEQUENCE</scope>
    <source>
        <strain evidence="2">JCM 1480</strain>
    </source>
</reference>
<feature type="transmembrane region" description="Helical" evidence="1">
    <location>
        <begin position="12"/>
        <end position="33"/>
    </location>
</feature>
<keyword evidence="1" id="KW-0812">Transmembrane</keyword>
<gene>
    <name evidence="2" type="ORF">GCM10009769_24590</name>
</gene>
<evidence type="ECO:0000313" key="2">
    <source>
        <dbReference type="EMBL" id="GGL05499.1"/>
    </source>
</evidence>
<evidence type="ECO:0000313" key="3">
    <source>
        <dbReference type="Proteomes" id="UP000648535"/>
    </source>
</evidence>
<proteinExistence type="predicted"/>
<keyword evidence="1" id="KW-1133">Transmembrane helix</keyword>